<sequence length="407" mass="44235">MAALIVTAAMTSSKQYLGMTWSLWLACLSFLFAPFWFNPLSFHWGKVVQDYKIWMRWMTGTGGNRLQQLGVSEVWWREENSYLSRFSLTQKMQGLVRPLIYVVIGYGIGGPQLLGLDHKELKVVAKLAALALALMAASVLTQHYGNRLTPWIRRSSAILITAFAVVYGIYLLLAHTKYTKVAVGLYYVAAAGSTVGLLMGFKFARFTWHVHDFVIGHLLFIILLLLSALKFPSLVQTWLLFHNALSEGVVIDDILKYARMNKELAGVDEDSLESSSELKKIVEAQAAELELLKQRIMSGGGGSFIGINGSPLQQQQQGGGGGGAGVGAGEEGMAGSVYSTGSGGYSYMMQPLGGDGPDAAPTNRAEMMRPSNSTLDLADMANAKASTTEPPPSQAFQFSSPMSMPPR</sequence>
<reference evidence="3 4" key="1">
    <citation type="journal article" date="2010" name="Nature">
        <title>The Ectocarpus genome and the independent evolution of multicellularity in brown algae.</title>
        <authorList>
            <person name="Cock J.M."/>
            <person name="Sterck L."/>
            <person name="Rouze P."/>
            <person name="Scornet D."/>
            <person name="Allen A.E."/>
            <person name="Amoutzias G."/>
            <person name="Anthouard V."/>
            <person name="Artiguenave F."/>
            <person name="Aury J.M."/>
            <person name="Badger J.H."/>
            <person name="Beszteri B."/>
            <person name="Billiau K."/>
            <person name="Bonnet E."/>
            <person name="Bothwell J.H."/>
            <person name="Bowler C."/>
            <person name="Boyen C."/>
            <person name="Brownlee C."/>
            <person name="Carrano C.J."/>
            <person name="Charrier B."/>
            <person name="Cho G.Y."/>
            <person name="Coelho S.M."/>
            <person name="Collen J."/>
            <person name="Corre E."/>
            <person name="Da Silva C."/>
            <person name="Delage L."/>
            <person name="Delaroque N."/>
            <person name="Dittami S.M."/>
            <person name="Doulbeau S."/>
            <person name="Elias M."/>
            <person name="Farnham G."/>
            <person name="Gachon C.M."/>
            <person name="Gschloessl B."/>
            <person name="Heesch S."/>
            <person name="Jabbari K."/>
            <person name="Jubin C."/>
            <person name="Kawai H."/>
            <person name="Kimura K."/>
            <person name="Kloareg B."/>
            <person name="Kupper F.C."/>
            <person name="Lang D."/>
            <person name="Le Bail A."/>
            <person name="Leblanc C."/>
            <person name="Lerouge P."/>
            <person name="Lohr M."/>
            <person name="Lopez P.J."/>
            <person name="Martens C."/>
            <person name="Maumus F."/>
            <person name="Michel G."/>
            <person name="Miranda-Saavedra D."/>
            <person name="Morales J."/>
            <person name="Moreau H."/>
            <person name="Motomura T."/>
            <person name="Nagasato C."/>
            <person name="Napoli C.A."/>
            <person name="Nelson D.R."/>
            <person name="Nyvall-Collen P."/>
            <person name="Peters A.F."/>
            <person name="Pommier C."/>
            <person name="Potin P."/>
            <person name="Poulain J."/>
            <person name="Quesneville H."/>
            <person name="Read B."/>
            <person name="Rensing S.A."/>
            <person name="Ritter A."/>
            <person name="Rousvoal S."/>
            <person name="Samanta M."/>
            <person name="Samson G."/>
            <person name="Schroeder D.C."/>
            <person name="Segurens B."/>
            <person name="Strittmatter M."/>
            <person name="Tonon T."/>
            <person name="Tregear J.W."/>
            <person name="Valentin K."/>
            <person name="von Dassow P."/>
            <person name="Yamagishi T."/>
            <person name="Van de Peer Y."/>
            <person name="Wincker P."/>
        </authorList>
    </citation>
    <scope>NUCLEOTIDE SEQUENCE [LARGE SCALE GENOMIC DNA]</scope>
    <source>
        <strain evidence="4">Ec32 / CCAP1310/4</strain>
    </source>
</reference>
<dbReference type="InParanoid" id="D7FR92"/>
<keyword evidence="2" id="KW-1133">Transmembrane helix</keyword>
<dbReference type="eggNOG" id="KOG0916">
    <property type="taxonomic scope" value="Eukaryota"/>
</dbReference>
<feature type="transmembrane region" description="Helical" evidence="2">
    <location>
        <begin position="151"/>
        <end position="173"/>
    </location>
</feature>
<dbReference type="EMBL" id="FN648389">
    <property type="protein sequence ID" value="CBJ49217.1"/>
    <property type="molecule type" value="Genomic_DNA"/>
</dbReference>
<feature type="region of interest" description="Disordered" evidence="1">
    <location>
        <begin position="352"/>
        <end position="407"/>
    </location>
</feature>
<accession>D7FR92</accession>
<dbReference type="AlphaFoldDB" id="D7FR92"/>
<keyword evidence="4" id="KW-1185">Reference proteome</keyword>
<protein>
    <submittedName>
        <fullName evidence="3">Uncharacterized protein</fullName>
    </submittedName>
</protein>
<feature type="transmembrane region" description="Helical" evidence="2">
    <location>
        <begin position="16"/>
        <end position="37"/>
    </location>
</feature>
<dbReference type="EMBL" id="FN649731">
    <property type="protein sequence ID" value="CBJ49217.1"/>
    <property type="molecule type" value="Genomic_DNA"/>
</dbReference>
<feature type="compositionally biased region" description="Low complexity" evidence="1">
    <location>
        <begin position="394"/>
        <end position="407"/>
    </location>
</feature>
<evidence type="ECO:0000313" key="4">
    <source>
        <dbReference type="Proteomes" id="UP000002630"/>
    </source>
</evidence>
<feature type="transmembrane region" description="Helical" evidence="2">
    <location>
        <begin position="123"/>
        <end position="145"/>
    </location>
</feature>
<proteinExistence type="predicted"/>
<feature type="transmembrane region" description="Helical" evidence="2">
    <location>
        <begin position="210"/>
        <end position="229"/>
    </location>
</feature>
<dbReference type="GO" id="GO:0005886">
    <property type="term" value="C:plasma membrane"/>
    <property type="evidence" value="ECO:0007669"/>
    <property type="project" value="TreeGrafter"/>
</dbReference>
<name>D7FR92_ECTSI</name>
<keyword evidence="2" id="KW-0812">Transmembrane</keyword>
<organism evidence="3 4">
    <name type="scientific">Ectocarpus siliculosus</name>
    <name type="common">Brown alga</name>
    <name type="synonym">Conferva siliculosa</name>
    <dbReference type="NCBI Taxonomy" id="2880"/>
    <lineage>
        <taxon>Eukaryota</taxon>
        <taxon>Sar</taxon>
        <taxon>Stramenopiles</taxon>
        <taxon>Ochrophyta</taxon>
        <taxon>PX clade</taxon>
        <taxon>Phaeophyceae</taxon>
        <taxon>Ectocarpales</taxon>
        <taxon>Ectocarpaceae</taxon>
        <taxon>Ectocarpus</taxon>
    </lineage>
</organism>
<feature type="transmembrane region" description="Helical" evidence="2">
    <location>
        <begin position="185"/>
        <end position="204"/>
    </location>
</feature>
<keyword evidence="2" id="KW-0472">Membrane</keyword>
<dbReference type="PANTHER" id="PTHR12741">
    <property type="entry name" value="LYST-INTERACTING PROTEIN LIP5 DOPAMINE RESPONSIVE PROTEIN DRG-1"/>
    <property type="match status" value="1"/>
</dbReference>
<evidence type="ECO:0000256" key="2">
    <source>
        <dbReference type="SAM" id="Phobius"/>
    </source>
</evidence>
<evidence type="ECO:0000313" key="3">
    <source>
        <dbReference type="EMBL" id="CBJ49217.1"/>
    </source>
</evidence>
<dbReference type="STRING" id="2880.D7FR92"/>
<feature type="transmembrane region" description="Helical" evidence="2">
    <location>
        <begin position="98"/>
        <end position="116"/>
    </location>
</feature>
<gene>
    <name evidence="3" type="ORF">Esi_0211_0047</name>
</gene>
<dbReference type="PANTHER" id="PTHR12741:SF48">
    <property type="entry name" value="1,3-BETA-GLUCAN SYNTHASE COMPONENT FKS1-RELATED"/>
    <property type="match status" value="1"/>
</dbReference>
<evidence type="ECO:0000256" key="1">
    <source>
        <dbReference type="SAM" id="MobiDB-lite"/>
    </source>
</evidence>
<dbReference type="Proteomes" id="UP000002630">
    <property type="component" value="Linkage Group LG06"/>
</dbReference>
<dbReference type="OrthoDB" id="1880850at2759"/>
<dbReference type="GO" id="GO:0046527">
    <property type="term" value="F:glucosyltransferase activity"/>
    <property type="evidence" value="ECO:0007669"/>
    <property type="project" value="TreeGrafter"/>
</dbReference>